<dbReference type="FunFam" id="1.50.10.160:FF:000001">
    <property type="entry name" value="Ent-copalyl diphosphate synthase"/>
    <property type="match status" value="1"/>
</dbReference>
<dbReference type="InterPro" id="IPR036965">
    <property type="entry name" value="Terpene_synth_N_sf"/>
</dbReference>
<feature type="region of interest" description="Disordered" evidence="6">
    <location>
        <begin position="1"/>
        <end position="28"/>
    </location>
</feature>
<feature type="compositionally biased region" description="Low complexity" evidence="6">
    <location>
        <begin position="19"/>
        <end position="28"/>
    </location>
</feature>
<proteinExistence type="predicted"/>
<dbReference type="GO" id="GO:0033331">
    <property type="term" value="P:ent-kaurene metabolic process"/>
    <property type="evidence" value="ECO:0007669"/>
    <property type="project" value="UniProtKB-ARBA"/>
</dbReference>
<dbReference type="GO" id="GO:0000287">
    <property type="term" value="F:magnesium ion binding"/>
    <property type="evidence" value="ECO:0007669"/>
    <property type="project" value="InterPro"/>
</dbReference>
<dbReference type="InterPro" id="IPR050148">
    <property type="entry name" value="Terpene_synthase-like"/>
</dbReference>
<evidence type="ECO:0000256" key="6">
    <source>
        <dbReference type="SAM" id="MobiDB-lite"/>
    </source>
</evidence>
<dbReference type="EMBL" id="JAUHHV010000009">
    <property type="protein sequence ID" value="KAK1412560.1"/>
    <property type="molecule type" value="Genomic_DNA"/>
</dbReference>
<reference evidence="9" key="1">
    <citation type="journal article" date="2023" name="bioRxiv">
        <title>Improved chromosome-level genome assembly for marigold (Tagetes erecta).</title>
        <authorList>
            <person name="Jiang F."/>
            <person name="Yuan L."/>
            <person name="Wang S."/>
            <person name="Wang H."/>
            <person name="Xu D."/>
            <person name="Wang A."/>
            <person name="Fan W."/>
        </authorList>
    </citation>
    <scope>NUCLEOTIDE SEQUENCE</scope>
    <source>
        <strain evidence="9">WSJ</strain>
        <tissue evidence="9">Leaf</tissue>
    </source>
</reference>
<name>A0AAD8NE61_TARER</name>
<evidence type="ECO:0000259" key="8">
    <source>
        <dbReference type="Pfam" id="PF03936"/>
    </source>
</evidence>
<dbReference type="EC" id="4.2.3.19" evidence="5"/>
<dbReference type="Pfam" id="PF03936">
    <property type="entry name" value="Terpene_synth_C"/>
    <property type="match status" value="1"/>
</dbReference>
<dbReference type="PANTHER" id="PTHR31739">
    <property type="entry name" value="ENT-COPALYL DIPHOSPHATE SYNTHASE, CHLOROPLASTIC"/>
    <property type="match status" value="1"/>
</dbReference>
<evidence type="ECO:0000313" key="10">
    <source>
        <dbReference type="Proteomes" id="UP001229421"/>
    </source>
</evidence>
<dbReference type="Pfam" id="PF01397">
    <property type="entry name" value="Terpene_synth"/>
    <property type="match status" value="1"/>
</dbReference>
<comment type="catalytic activity">
    <reaction evidence="4">
        <text>ent-copalyl diphosphate = ent-kaur-16-ene + diphosphate</text>
        <dbReference type="Rhea" id="RHEA:22220"/>
        <dbReference type="ChEBI" id="CHEBI:15415"/>
        <dbReference type="ChEBI" id="CHEBI:33019"/>
        <dbReference type="ChEBI" id="CHEBI:58553"/>
        <dbReference type="EC" id="4.2.3.19"/>
    </reaction>
    <physiologicalReaction direction="left-to-right" evidence="4">
        <dbReference type="Rhea" id="RHEA:22221"/>
    </physiologicalReaction>
</comment>
<dbReference type="FunFam" id="1.50.10.130:FF:000002">
    <property type="entry name" value="Ent-copalyl diphosphate synthase, chloroplastic"/>
    <property type="match status" value="1"/>
</dbReference>
<comment type="caution">
    <text evidence="9">The sequence shown here is derived from an EMBL/GenBank/DDBJ whole genome shotgun (WGS) entry which is preliminary data.</text>
</comment>
<accession>A0AAD8NE61</accession>
<keyword evidence="3" id="KW-0460">Magnesium</keyword>
<dbReference type="Proteomes" id="UP001229421">
    <property type="component" value="Unassembled WGS sequence"/>
</dbReference>
<dbReference type="AlphaFoldDB" id="A0AAD8NE61"/>
<dbReference type="InterPro" id="IPR008949">
    <property type="entry name" value="Isoprenoid_synthase_dom_sf"/>
</dbReference>
<comment type="cofactor">
    <cofactor evidence="1">
        <name>Mg(2+)</name>
        <dbReference type="ChEBI" id="CHEBI:18420"/>
    </cofactor>
</comment>
<gene>
    <name evidence="9" type="ORF">QVD17_33918</name>
</gene>
<dbReference type="Gene3D" id="1.10.600.10">
    <property type="entry name" value="Farnesyl Diphosphate Synthase"/>
    <property type="match status" value="1"/>
</dbReference>
<sequence>MKTGLISPTTTTTFRHRSSPSPAASHCHPPTTTRIVALRNFNFTCKAVSKSPTQDHFDVLQKNGAPFLNWDTDVSDRVDTNKLLHLNDEIKEFVETIKVMFDSMDDGEISVSLYDTAWVALVQNVNGSVGPQFPSSLEWIAENQLSDGSWGDHLLFSAHDRIINTLACVIALTSWNIHPSKCEKGLKFLQENICKLEDENEEHMPIGFEVAFPSLIDIAKRLKIEVPDTPALKEIYARRNLKLTKIPMEVLHKVPTTLLHSLEGMPDLEWEKLLKLQCKDGSFLFSPSSTAFALMQTKDEKCLQYLTNVVTKFNGGVPNVYPVDLFEHIWAVDRLQRLGISRYFESEIKDCVRYIYEYWTKDGICWAKNSNVQDIDDTAMGFRLLRMHGYEVTQDVFRQFEKDGQFVCFVGQSTQAVTGMYNLYRASQLSYPGEKILADGKKFSYSHLKEKRSTNELLDKWIIAKDLPGEVGYALDIPWYASLPRLETRFYLEQYGGADDVWIGKTLYRMGKVNNNTYLKMAKLDYNNCLAMHQLEWNTMQRWYVDFRIEQFGTSNVMSLLAAYYLAAASIFEPERSKERIAWAKTTILVDVITSFFDSSKFSEEDKSAFVDEFRNKSPSRKHSREQWHAVMVGLQKTLHELALEALMAHGQDIHPQLHHAWETWLTRWQDGVNVTGHAELMVQVITMTAGRWSSVELLPHPQYQQLSTVANNVCHELSKLHNSKENWMKVDSKMQELVQLVLHDGPNDLDRDLKQTFLTVAKTFYYKAYFDQKTMNAHISKVLFDIVV</sequence>
<organism evidence="9 10">
    <name type="scientific">Tagetes erecta</name>
    <name type="common">African marigold</name>
    <dbReference type="NCBI Taxonomy" id="13708"/>
    <lineage>
        <taxon>Eukaryota</taxon>
        <taxon>Viridiplantae</taxon>
        <taxon>Streptophyta</taxon>
        <taxon>Embryophyta</taxon>
        <taxon>Tracheophyta</taxon>
        <taxon>Spermatophyta</taxon>
        <taxon>Magnoliopsida</taxon>
        <taxon>eudicotyledons</taxon>
        <taxon>Gunneridae</taxon>
        <taxon>Pentapetalae</taxon>
        <taxon>asterids</taxon>
        <taxon>campanulids</taxon>
        <taxon>Asterales</taxon>
        <taxon>Asteraceae</taxon>
        <taxon>Asteroideae</taxon>
        <taxon>Heliantheae alliance</taxon>
        <taxon>Tageteae</taxon>
        <taxon>Tagetes</taxon>
    </lineage>
</organism>
<feature type="domain" description="Terpene synthase N-terminal" evidence="7">
    <location>
        <begin position="269"/>
        <end position="475"/>
    </location>
</feature>
<dbReference type="SFLD" id="SFLDG01014">
    <property type="entry name" value="Terpene_Cyclase_Like_1_N-term"/>
    <property type="match status" value="1"/>
</dbReference>
<dbReference type="InterPro" id="IPR001906">
    <property type="entry name" value="Terpene_synth_N"/>
</dbReference>
<dbReference type="Gene3D" id="1.50.10.160">
    <property type="match status" value="1"/>
</dbReference>
<evidence type="ECO:0000256" key="4">
    <source>
        <dbReference type="ARBA" id="ARBA00050853"/>
    </source>
</evidence>
<keyword evidence="10" id="KW-1185">Reference proteome</keyword>
<evidence type="ECO:0000256" key="2">
    <source>
        <dbReference type="ARBA" id="ARBA00022723"/>
    </source>
</evidence>
<dbReference type="SUPFAM" id="SSF48239">
    <property type="entry name" value="Terpenoid cyclases/Protein prenyltransferases"/>
    <property type="match status" value="2"/>
</dbReference>
<dbReference type="Gene3D" id="1.50.10.130">
    <property type="entry name" value="Terpene synthase, N-terminal domain"/>
    <property type="match status" value="1"/>
</dbReference>
<evidence type="ECO:0000256" key="1">
    <source>
        <dbReference type="ARBA" id="ARBA00001946"/>
    </source>
</evidence>
<dbReference type="PANTHER" id="PTHR31739:SF4">
    <property type="entry name" value="ENT-COPALYL DIPHOSPHATE SYNTHASE, CHLOROPLASTIC"/>
    <property type="match status" value="1"/>
</dbReference>
<evidence type="ECO:0000259" key="7">
    <source>
        <dbReference type="Pfam" id="PF01397"/>
    </source>
</evidence>
<dbReference type="GO" id="GO:0009507">
    <property type="term" value="C:chloroplast"/>
    <property type="evidence" value="ECO:0007669"/>
    <property type="project" value="TreeGrafter"/>
</dbReference>
<evidence type="ECO:0000256" key="5">
    <source>
        <dbReference type="ARBA" id="ARBA00066670"/>
    </source>
</evidence>
<dbReference type="InterPro" id="IPR008930">
    <property type="entry name" value="Terpenoid_cyclase/PrenylTrfase"/>
</dbReference>
<feature type="domain" description="Terpene synthase metal-binding" evidence="8">
    <location>
        <begin position="560"/>
        <end position="668"/>
    </location>
</feature>
<protein>
    <recommendedName>
        <fullName evidence="5">ent-kaurene synthase</fullName>
        <ecNumber evidence="5">4.2.3.19</ecNumber>
    </recommendedName>
</protein>
<dbReference type="SUPFAM" id="SSF48576">
    <property type="entry name" value="Terpenoid synthases"/>
    <property type="match status" value="1"/>
</dbReference>
<dbReference type="SFLD" id="SFLDG01605">
    <property type="entry name" value="Terpene_Cyclase_Like_1_N-term"/>
    <property type="match status" value="1"/>
</dbReference>
<feature type="compositionally biased region" description="Polar residues" evidence="6">
    <location>
        <begin position="1"/>
        <end position="13"/>
    </location>
</feature>
<dbReference type="GO" id="GO:0009899">
    <property type="term" value="F:ent-kaurene synthase activity"/>
    <property type="evidence" value="ECO:0007669"/>
    <property type="project" value="UniProtKB-EC"/>
</dbReference>
<evidence type="ECO:0000313" key="9">
    <source>
        <dbReference type="EMBL" id="KAK1412560.1"/>
    </source>
</evidence>
<dbReference type="InterPro" id="IPR005630">
    <property type="entry name" value="Terpene_synthase_metal-bd"/>
</dbReference>
<evidence type="ECO:0000256" key="3">
    <source>
        <dbReference type="ARBA" id="ARBA00022842"/>
    </source>
</evidence>
<dbReference type="GO" id="GO:0009686">
    <property type="term" value="P:gibberellin biosynthetic process"/>
    <property type="evidence" value="ECO:0007669"/>
    <property type="project" value="TreeGrafter"/>
</dbReference>
<keyword evidence="2" id="KW-0479">Metal-binding</keyword>